<dbReference type="AlphaFoldDB" id="A0A3B1CCY2"/>
<evidence type="ECO:0000256" key="5">
    <source>
        <dbReference type="ARBA" id="ARBA00023136"/>
    </source>
</evidence>
<evidence type="ECO:0008006" key="8">
    <source>
        <dbReference type="Google" id="ProtNLM"/>
    </source>
</evidence>
<dbReference type="InterPro" id="IPR005598">
    <property type="entry name" value="ATP_synth_I"/>
</dbReference>
<evidence type="ECO:0000313" key="7">
    <source>
        <dbReference type="EMBL" id="VAX21894.1"/>
    </source>
</evidence>
<reference evidence="7" key="1">
    <citation type="submission" date="2018-06" db="EMBL/GenBank/DDBJ databases">
        <authorList>
            <person name="Zhirakovskaya E."/>
        </authorList>
    </citation>
    <scope>NUCLEOTIDE SEQUENCE</scope>
</reference>
<keyword evidence="3 6" id="KW-0812">Transmembrane</keyword>
<protein>
    <recommendedName>
        <fullName evidence="8">ATP synthase protein I</fullName>
    </recommendedName>
</protein>
<comment type="subcellular location">
    <subcellularLocation>
        <location evidence="1">Cell membrane</location>
        <topology evidence="1">Multi-pass membrane protein</topology>
    </subcellularLocation>
</comment>
<organism evidence="7">
    <name type="scientific">hydrothermal vent metagenome</name>
    <dbReference type="NCBI Taxonomy" id="652676"/>
    <lineage>
        <taxon>unclassified sequences</taxon>
        <taxon>metagenomes</taxon>
        <taxon>ecological metagenomes</taxon>
    </lineage>
</organism>
<evidence type="ECO:0000256" key="1">
    <source>
        <dbReference type="ARBA" id="ARBA00004651"/>
    </source>
</evidence>
<proteinExistence type="predicted"/>
<gene>
    <name evidence="7" type="ORF">MNBD_NITROSPINAE04-1790</name>
</gene>
<keyword evidence="5 6" id="KW-0472">Membrane</keyword>
<dbReference type="GO" id="GO:0005886">
    <property type="term" value="C:plasma membrane"/>
    <property type="evidence" value="ECO:0007669"/>
    <property type="project" value="UniProtKB-SubCell"/>
</dbReference>
<keyword evidence="2" id="KW-1003">Cell membrane</keyword>
<keyword evidence="4 6" id="KW-1133">Transmembrane helix</keyword>
<evidence type="ECO:0000256" key="3">
    <source>
        <dbReference type="ARBA" id="ARBA00022692"/>
    </source>
</evidence>
<dbReference type="EMBL" id="UOGA01000211">
    <property type="protein sequence ID" value="VAX21894.1"/>
    <property type="molecule type" value="Genomic_DNA"/>
</dbReference>
<dbReference type="Pfam" id="PF03899">
    <property type="entry name" value="ATP-synt_I"/>
    <property type="match status" value="1"/>
</dbReference>
<feature type="transmembrane region" description="Helical" evidence="6">
    <location>
        <begin position="61"/>
        <end position="84"/>
    </location>
</feature>
<evidence type="ECO:0000256" key="4">
    <source>
        <dbReference type="ARBA" id="ARBA00022989"/>
    </source>
</evidence>
<name>A0A3B1CCY2_9ZZZZ</name>
<accession>A0A3B1CCY2</accession>
<evidence type="ECO:0000256" key="2">
    <source>
        <dbReference type="ARBA" id="ARBA00022475"/>
    </source>
</evidence>
<evidence type="ECO:0000256" key="6">
    <source>
        <dbReference type="SAM" id="Phobius"/>
    </source>
</evidence>
<sequence length="132" mass="13971">MKDLRRLSAIVYFLALGLSLAFHNFNITFSTALGGAISLGNFSLLNSLMSRLLNPEASSGMAGAVSSAFFFVRFIVIGLVFFIFANAGWINFIALLSGLSVTVFSIFIWSLAIGLGLQPALGSKNLAGKTGV</sequence>
<feature type="transmembrane region" description="Helical" evidence="6">
    <location>
        <begin position="90"/>
        <end position="117"/>
    </location>
</feature>